<sequence length="774" mass="85625">MPEQGLHHQHGYYRHTAVLSKFSLGKLCRAHRSSDAVPVLTCNIGLDALRQSEQEGFVRAANNFLGNHHYNLIKYNSIILDDEGRQAHLEADLWNGETLEKFVWETRKAHNGLPEADVWLIIAQVVSGIHFLCSTHNSDEVFAILSPQTIIICDNCCLKLCVYGEWIKYCHTLYNDKTTGQSLILDELHRLILYLTGNLIDTYSGALQDFYAGCKHHSTSLRTKTLGLIRCPEIQHALVVARSNAGLVLRLPPRPVHPHATYPTEEPGDAKGSNSTSLRSPSSSDAEDAASVAEFCDNTKDASMLIDMYSSPGCDIGLLTLEAMVCVGDLQGVRDVAWIMLQRGLVSEVFQLALSMKNGDIIATIIDFAEEHKLRLRLPVQQAVFSDSQTNLIRAAQTKEKGFHLSQEDMSDMGKIYGSKTSCYCTALMTAAFYGNDEAVVQLLGELGIYDYYGLTALQYGCINASWSRLRYLIPEMKMSRVTWLMIYAALGDVDNVQKCIEELHGQTHYGYTALMFAASNNHIDCVKLLLQEAGSKTQSGRTALILAALQGHVACVQALYPLEKDLLTNGGGTALMAAAEGQSLECGRCLIKQAGMRSRDGYTAIMWAAQTGSAELVKLLLENEAGYQNKSGWSALMLATVNNHWECVELLAPREAGLLRPGKHTALMLAAECGYHKCVEILLPYEKRMQNTDGYTALMYAADGCHVECVSALARYEFDIKDAAKRTALMRVRKRVSDPSFARKDDAQDCLDILTELLKPKSMLPENLMPLAD</sequence>
<dbReference type="InterPro" id="IPR011009">
    <property type="entry name" value="Kinase-like_dom_sf"/>
</dbReference>
<dbReference type="Proteomes" id="UP000018320">
    <property type="component" value="Unassembled WGS sequence"/>
</dbReference>
<dbReference type="Gene3D" id="3.30.200.20">
    <property type="entry name" value="Phosphorylase Kinase, domain 1"/>
    <property type="match status" value="1"/>
</dbReference>
<name>V6TA86_GIAIN</name>
<comment type="caution">
    <text evidence="3">The sequence shown here is derived from an EMBL/GenBank/DDBJ whole genome shotgun (WGS) entry which is preliminary data.</text>
</comment>
<feature type="compositionally biased region" description="Low complexity" evidence="2">
    <location>
        <begin position="273"/>
        <end position="286"/>
    </location>
</feature>
<proteinExistence type="predicted"/>
<organism evidence="3 4">
    <name type="scientific">Giardia intestinalis</name>
    <name type="common">Giardia lamblia</name>
    <dbReference type="NCBI Taxonomy" id="5741"/>
    <lineage>
        <taxon>Eukaryota</taxon>
        <taxon>Metamonada</taxon>
        <taxon>Diplomonadida</taxon>
        <taxon>Hexamitidae</taxon>
        <taxon>Giardiinae</taxon>
        <taxon>Giardia</taxon>
    </lineage>
</organism>
<dbReference type="VEuPathDB" id="GiardiaDB:QR46_2360"/>
<dbReference type="Gene3D" id="1.25.40.20">
    <property type="entry name" value="Ankyrin repeat-containing domain"/>
    <property type="match status" value="3"/>
</dbReference>
<dbReference type="InterPro" id="IPR002110">
    <property type="entry name" value="Ankyrin_rpt"/>
</dbReference>
<dbReference type="AlphaFoldDB" id="V6TA86"/>
<feature type="repeat" description="ANK" evidence="1">
    <location>
        <begin position="510"/>
        <end position="542"/>
    </location>
</feature>
<dbReference type="PROSITE" id="PS50297">
    <property type="entry name" value="ANK_REP_REGION"/>
    <property type="match status" value="2"/>
</dbReference>
<dbReference type="PROSITE" id="PS50088">
    <property type="entry name" value="ANK_REPEAT"/>
    <property type="match status" value="2"/>
</dbReference>
<evidence type="ECO:0000256" key="2">
    <source>
        <dbReference type="SAM" id="MobiDB-lite"/>
    </source>
</evidence>
<gene>
    <name evidence="3" type="ORF">DHA2_152724</name>
</gene>
<dbReference type="VEuPathDB" id="GiardiaDB:GL50803_005926"/>
<dbReference type="PANTHER" id="PTHR24120:SF4">
    <property type="entry name" value="GH07239P"/>
    <property type="match status" value="1"/>
</dbReference>
<dbReference type="SMART" id="SM00248">
    <property type="entry name" value="ANK"/>
    <property type="match status" value="9"/>
</dbReference>
<keyword evidence="1" id="KW-0040">ANK repeat</keyword>
<dbReference type="Pfam" id="PF12796">
    <property type="entry name" value="Ank_2"/>
    <property type="match status" value="3"/>
</dbReference>
<reference evidence="4" key="1">
    <citation type="submission" date="2012-02" db="EMBL/GenBank/DDBJ databases">
        <title>Genome sequencing of Giardia lamblia Genotypes A2 and B isolates (DH and GS) and comparative analysis with the genomes of Genotypes A1 and E (WB and Pig).</title>
        <authorList>
            <person name="Adam R."/>
            <person name="Dahlstrom E."/>
            <person name="Martens C."/>
            <person name="Bruno D."/>
            <person name="Barbian K."/>
            <person name="Porcella S.F."/>
            <person name="Nash T."/>
        </authorList>
    </citation>
    <scope>NUCLEOTIDE SEQUENCE</scope>
    <source>
        <strain evidence="4">DH</strain>
    </source>
</reference>
<dbReference type="EMBL" id="AHGT01000068">
    <property type="protein sequence ID" value="ESU35798.1"/>
    <property type="molecule type" value="Genomic_DNA"/>
</dbReference>
<dbReference type="SUPFAM" id="SSF48403">
    <property type="entry name" value="Ankyrin repeat"/>
    <property type="match status" value="1"/>
</dbReference>
<dbReference type="InterPro" id="IPR036770">
    <property type="entry name" value="Ankyrin_rpt-contain_sf"/>
</dbReference>
<feature type="repeat" description="ANK" evidence="1">
    <location>
        <begin position="601"/>
        <end position="633"/>
    </location>
</feature>
<reference evidence="3 4" key="2">
    <citation type="journal article" date="2013" name="Genome Biol. Evol.">
        <title>Genome sequencing of Giardia lamblia genotypes A2 and B isolates (DH and GS) and comparative analysis with the genomes of genotypes A1 and E (WB and Pig).</title>
        <authorList>
            <person name="Adam R.D."/>
            <person name="Dahlstrom E.W."/>
            <person name="Martens C.A."/>
            <person name="Bruno D.P."/>
            <person name="Barbian K.D."/>
            <person name="Ricklefs S.M."/>
            <person name="Hernandez M.M."/>
            <person name="Narla N.P."/>
            <person name="Patel R.B."/>
            <person name="Porcella S.F."/>
            <person name="Nash T.E."/>
        </authorList>
    </citation>
    <scope>NUCLEOTIDE SEQUENCE [LARGE SCALE GENOMIC DNA]</scope>
    <source>
        <strain evidence="3 4">DH</strain>
    </source>
</reference>
<evidence type="ECO:0000313" key="3">
    <source>
        <dbReference type="EMBL" id="ESU35798.1"/>
    </source>
</evidence>
<evidence type="ECO:0000313" key="4">
    <source>
        <dbReference type="Proteomes" id="UP000018320"/>
    </source>
</evidence>
<accession>V6TA86</accession>
<dbReference type="SUPFAM" id="SSF56112">
    <property type="entry name" value="Protein kinase-like (PK-like)"/>
    <property type="match status" value="1"/>
</dbReference>
<feature type="region of interest" description="Disordered" evidence="2">
    <location>
        <begin position="257"/>
        <end position="286"/>
    </location>
</feature>
<dbReference type="PANTHER" id="PTHR24120">
    <property type="entry name" value="GH07239P"/>
    <property type="match status" value="1"/>
</dbReference>
<evidence type="ECO:0000256" key="1">
    <source>
        <dbReference type="PROSITE-ProRule" id="PRU00023"/>
    </source>
</evidence>
<dbReference type="Gene3D" id="1.10.510.10">
    <property type="entry name" value="Transferase(Phosphotransferase) domain 1"/>
    <property type="match status" value="1"/>
</dbReference>
<dbReference type="VEuPathDB" id="GiardiaDB:GL50581_3309"/>
<protein>
    <submittedName>
        <fullName evidence="3">Ankyrin repeat protein</fullName>
    </submittedName>
</protein>
<dbReference type="VEuPathDB" id="GiardiaDB:DHA2_152724"/>